<sequence>MRRCLWPKPTICSHVNIAADSFAVSDVRSAW</sequence>
<dbReference type="WBParaSite" id="GPLIN_001427600">
    <property type="protein sequence ID" value="GPLIN_001427600"/>
    <property type="gene ID" value="GPLIN_001427600"/>
</dbReference>
<evidence type="ECO:0000313" key="1">
    <source>
        <dbReference type="Proteomes" id="UP000050741"/>
    </source>
</evidence>
<proteinExistence type="predicted"/>
<reference evidence="2" key="2">
    <citation type="submission" date="2016-06" db="UniProtKB">
        <authorList>
            <consortium name="WormBaseParasite"/>
        </authorList>
    </citation>
    <scope>IDENTIFICATION</scope>
</reference>
<organism evidence="1 2">
    <name type="scientific">Globodera pallida</name>
    <name type="common">Potato cyst nematode worm</name>
    <name type="synonym">Heterodera pallida</name>
    <dbReference type="NCBI Taxonomy" id="36090"/>
    <lineage>
        <taxon>Eukaryota</taxon>
        <taxon>Metazoa</taxon>
        <taxon>Ecdysozoa</taxon>
        <taxon>Nematoda</taxon>
        <taxon>Chromadorea</taxon>
        <taxon>Rhabditida</taxon>
        <taxon>Tylenchina</taxon>
        <taxon>Tylenchomorpha</taxon>
        <taxon>Tylenchoidea</taxon>
        <taxon>Heteroderidae</taxon>
        <taxon>Heteroderinae</taxon>
        <taxon>Globodera</taxon>
    </lineage>
</organism>
<accession>A0A183CN19</accession>
<name>A0A183CN19_GLOPA</name>
<keyword evidence="1" id="KW-1185">Reference proteome</keyword>
<dbReference type="Proteomes" id="UP000050741">
    <property type="component" value="Unassembled WGS sequence"/>
</dbReference>
<reference evidence="1" key="1">
    <citation type="submission" date="2014-05" db="EMBL/GenBank/DDBJ databases">
        <title>The genome and life-stage specific transcriptomes of Globodera pallida elucidate key aspects of plant parasitism by a cyst nematode.</title>
        <authorList>
            <person name="Cotton J.A."/>
            <person name="Lilley C.J."/>
            <person name="Jones L.M."/>
            <person name="Kikuchi T."/>
            <person name="Reid A.J."/>
            <person name="Thorpe P."/>
            <person name="Tsai I.J."/>
            <person name="Beasley H."/>
            <person name="Blok V."/>
            <person name="Cock P.J.A."/>
            <person name="Van den Akker S.E."/>
            <person name="Holroyd N."/>
            <person name="Hunt M."/>
            <person name="Mantelin S."/>
            <person name="Naghra H."/>
            <person name="Pain A."/>
            <person name="Palomares-Rius J.E."/>
            <person name="Zarowiecki M."/>
            <person name="Berriman M."/>
            <person name="Jones J.T."/>
            <person name="Urwin P.E."/>
        </authorList>
    </citation>
    <scope>NUCLEOTIDE SEQUENCE [LARGE SCALE GENOMIC DNA]</scope>
    <source>
        <strain evidence="1">Lindley</strain>
    </source>
</reference>
<protein>
    <submittedName>
        <fullName evidence="2">Uncharacterized protein</fullName>
    </submittedName>
</protein>
<dbReference type="AlphaFoldDB" id="A0A183CN19"/>
<evidence type="ECO:0000313" key="2">
    <source>
        <dbReference type="WBParaSite" id="GPLIN_001427600"/>
    </source>
</evidence>